<feature type="region of interest" description="Disordered" evidence="1">
    <location>
        <begin position="1"/>
        <end position="30"/>
    </location>
</feature>
<reference evidence="2 3" key="1">
    <citation type="journal article" date="2015" name="Genome Biol. Evol.">
        <title>Comparative Genomics of a Bacterivorous Green Alga Reveals Evolutionary Causalities and Consequences of Phago-Mixotrophic Mode of Nutrition.</title>
        <authorList>
            <person name="Burns J.A."/>
            <person name="Paasch A."/>
            <person name="Narechania A."/>
            <person name="Kim E."/>
        </authorList>
    </citation>
    <scope>NUCLEOTIDE SEQUENCE [LARGE SCALE GENOMIC DNA]</scope>
    <source>
        <strain evidence="2 3">PLY_AMNH</strain>
    </source>
</reference>
<feature type="region of interest" description="Disordered" evidence="1">
    <location>
        <begin position="198"/>
        <end position="226"/>
    </location>
</feature>
<name>A0AAE0CAN6_9CHLO</name>
<dbReference type="EMBL" id="LGRX02025989">
    <property type="protein sequence ID" value="KAK3251533.1"/>
    <property type="molecule type" value="Genomic_DNA"/>
</dbReference>
<sequence length="1533" mass="172844">MGASERPRVSTFGVDNGWIPRSARGKDQAMAKRDLVNQLAGRLPDLGYTIDDRGRIKPRREAMPPEDGGRPGTAEAPRQAATRPAAGEASAPSTTWDSSHVSDQRLLDLARQAHSTSDIVKERQSIRSVFTLEDLQMPTKTATKWHKEAERRSDVLLARTRRLGVALDARNRVCGVPAPYGETGSSDVLLSSDEGQDVVMEEPDTRSRTDRWRSGNLVGGAGTNGNQVNHDMRDLLAADLNCPLQQLPECTLMSGLKAFGEMFCGSVPSPAEKEYWEEAKENQDIVVEDVVEALEKTHLVADEEMNTPTEDMLHLPDFLFEELTVLVDMNPEMSMATESVQDIALALQAEPDPAITLCVTDVPNLAAGKQSQPLVTHGKASPNGVTVQEAVWYFMDMKRRQRWTDDHFDTFLKVLKMLLGGNTCNLPGSLWHMRRALGAESVWDYAIHVCPKFHRNFAWQNGEGKPGKRVQEVCGVPTKRGADGEPTEWCTEERYDVVKTARGEEYRPKEYYFYFTVKRLVRRWMMDYDFAKQRASPTARAPENACVMSSPHGLRVNEHPSVGGRLLRETPSGNQEKPGVLRTGMGIEYGEDDGQAKKHDKQNWSTRFGAMRSADLPPKERVKMKHCGVISIASGPRQHWKDVDVLLEPMMEELKQLSKGHADADQTPFRVYDGYFQVWHEQFSVFLMLCYCDTIARNDLGKFAPVAARRNDFKSIWEATKGPNGNGMYCLGYANPISQTYLDEGEVLYANDPSVWLTKEDHKELVRLTAEDGVDPMRTGRYAAGPLEQLEYFDPIYGYVLPFMHMMCYGVIKKFLKMLRNKVNNCPNTCYFSPMQLKQLQANGKGLTAPHDMHREYQDFVQYAGNYTMEDMLNFILIFSPMVFMDVLKNLNPELDKAWWTLRRAVLYFMRGPAIGLCGDLQSRAEPRKEAGKELWAFAVIVEQQCPMNMLTLNLRMAVVHLCKQEEETGVVSSTNELWVERLLGDSKGVVPAPVGGKAIDTCIANAYLTKEAVDDMAWSYEGIRFLPDMLTEMAMAKGGEYHDSGTTRADDSSKVCHLLDTGHYLVRDGVPTAALANEEGGRLHRELVGCVRSLYGDHASPSLDAMDVLRFSRMRRGDEDFTSRVYTRAKTRISFNVALSTCAADAFEYGTVEAYYLIFLKRSAENSAANDTVCRLAMVTAYPTVEDLTMNSRGVYVCNEAEKRTLLLPKSSVVWKVMSAADFWFLYGARSKELQLTGMRACGQVSGAGAAERGHKDMNLIETKSRNRMHWDNVEAWVYVKHNSLQVDKRERLSFTPAVIPWTEGVEENEEWEDGWQEEDLAESAECRAGRISRSAARAENISQASSRRITPEHGPLVTASGRTVTPPQMVALEEEEPEIPVINPDPSTWFFDILGSYDAFSRFKVPKWIAGYDNTQTRYDQIGYFDDISRMKPDMSRFRDPANEPQEPETEYTEDNPPMVFTDPDTDSIPAPVPPSLVPKVKMTPPREYKSGQDAEVWLDTVDRYFQFTYPRVKDKDLITVFLTLIQNNFI</sequence>
<evidence type="ECO:0000313" key="2">
    <source>
        <dbReference type="EMBL" id="KAK3251533.1"/>
    </source>
</evidence>
<proteinExistence type="predicted"/>
<feature type="compositionally biased region" description="Basic and acidic residues" evidence="1">
    <location>
        <begin position="1435"/>
        <end position="1444"/>
    </location>
</feature>
<feature type="region of interest" description="Disordered" evidence="1">
    <location>
        <begin position="1341"/>
        <end position="1364"/>
    </location>
</feature>
<accession>A0AAE0CAN6</accession>
<feature type="compositionally biased region" description="Basic and acidic residues" evidence="1">
    <location>
        <begin position="203"/>
        <end position="213"/>
    </location>
</feature>
<evidence type="ECO:0000313" key="3">
    <source>
        <dbReference type="Proteomes" id="UP001190700"/>
    </source>
</evidence>
<evidence type="ECO:0000256" key="1">
    <source>
        <dbReference type="SAM" id="MobiDB-lite"/>
    </source>
</evidence>
<comment type="caution">
    <text evidence="2">The sequence shown here is derived from an EMBL/GenBank/DDBJ whole genome shotgun (WGS) entry which is preliminary data.</text>
</comment>
<feature type="compositionally biased region" description="Basic and acidic residues" evidence="1">
    <location>
        <begin position="50"/>
        <end position="69"/>
    </location>
</feature>
<feature type="region of interest" description="Disordered" evidence="1">
    <location>
        <begin position="49"/>
        <end position="99"/>
    </location>
</feature>
<organism evidence="2 3">
    <name type="scientific">Cymbomonas tetramitiformis</name>
    <dbReference type="NCBI Taxonomy" id="36881"/>
    <lineage>
        <taxon>Eukaryota</taxon>
        <taxon>Viridiplantae</taxon>
        <taxon>Chlorophyta</taxon>
        <taxon>Pyramimonadophyceae</taxon>
        <taxon>Pyramimonadales</taxon>
        <taxon>Pyramimonadaceae</taxon>
        <taxon>Cymbomonas</taxon>
    </lineage>
</organism>
<keyword evidence="3" id="KW-1185">Reference proteome</keyword>
<gene>
    <name evidence="2" type="ORF">CYMTET_39133</name>
</gene>
<feature type="region of interest" description="Disordered" evidence="1">
    <location>
        <begin position="1435"/>
        <end position="1460"/>
    </location>
</feature>
<dbReference type="Proteomes" id="UP001190700">
    <property type="component" value="Unassembled WGS sequence"/>
</dbReference>
<protein>
    <submittedName>
        <fullName evidence="2">Uncharacterized protein</fullName>
    </submittedName>
</protein>